<feature type="region of interest" description="Disordered" evidence="1">
    <location>
        <begin position="25"/>
        <end position="47"/>
    </location>
</feature>
<dbReference type="InterPro" id="IPR050863">
    <property type="entry name" value="CenT-Element_Derived"/>
</dbReference>
<protein>
    <recommendedName>
        <fullName evidence="4">DDE-1 domain-containing protein</fullName>
    </recommendedName>
</protein>
<evidence type="ECO:0000256" key="1">
    <source>
        <dbReference type="SAM" id="MobiDB-lite"/>
    </source>
</evidence>
<organism evidence="2 3">
    <name type="scientific">Gossypium anomalum</name>
    <dbReference type="NCBI Taxonomy" id="47600"/>
    <lineage>
        <taxon>Eukaryota</taxon>
        <taxon>Viridiplantae</taxon>
        <taxon>Streptophyta</taxon>
        <taxon>Embryophyta</taxon>
        <taxon>Tracheophyta</taxon>
        <taxon>Spermatophyta</taxon>
        <taxon>Magnoliopsida</taxon>
        <taxon>eudicotyledons</taxon>
        <taxon>Gunneridae</taxon>
        <taxon>Pentapetalae</taxon>
        <taxon>rosids</taxon>
        <taxon>malvids</taxon>
        <taxon>Malvales</taxon>
        <taxon>Malvaceae</taxon>
        <taxon>Malvoideae</taxon>
        <taxon>Gossypium</taxon>
    </lineage>
</organism>
<evidence type="ECO:0000313" key="2">
    <source>
        <dbReference type="EMBL" id="KAG8485918.1"/>
    </source>
</evidence>
<proteinExistence type="predicted"/>
<keyword evidence="3" id="KW-1185">Reference proteome</keyword>
<dbReference type="GO" id="GO:0005634">
    <property type="term" value="C:nucleus"/>
    <property type="evidence" value="ECO:0007669"/>
    <property type="project" value="TreeGrafter"/>
</dbReference>
<comment type="caution">
    <text evidence="2">The sequence shown here is derived from an EMBL/GenBank/DDBJ whole genome shotgun (WGS) entry which is preliminary data.</text>
</comment>
<dbReference type="EMBL" id="JAHUZN010000008">
    <property type="protein sequence ID" value="KAG8485918.1"/>
    <property type="molecule type" value="Genomic_DNA"/>
</dbReference>
<dbReference type="PANTHER" id="PTHR19303">
    <property type="entry name" value="TRANSPOSON"/>
    <property type="match status" value="1"/>
</dbReference>
<evidence type="ECO:0008006" key="4">
    <source>
        <dbReference type="Google" id="ProtNLM"/>
    </source>
</evidence>
<gene>
    <name evidence="2" type="ORF">CXB51_019268</name>
</gene>
<dbReference type="AlphaFoldDB" id="A0A8J6CZN5"/>
<dbReference type="GO" id="GO:0003677">
    <property type="term" value="F:DNA binding"/>
    <property type="evidence" value="ECO:0007669"/>
    <property type="project" value="TreeGrafter"/>
</dbReference>
<reference evidence="2 3" key="1">
    <citation type="journal article" date="2021" name="bioRxiv">
        <title>The Gossypium anomalum genome as a resource for cotton improvement and evolutionary analysis of hybrid incompatibility.</title>
        <authorList>
            <person name="Grover C.E."/>
            <person name="Yuan D."/>
            <person name="Arick M.A."/>
            <person name="Miller E.R."/>
            <person name="Hu G."/>
            <person name="Peterson D.G."/>
            <person name="Wendel J.F."/>
            <person name="Udall J.A."/>
        </authorList>
    </citation>
    <scope>NUCLEOTIDE SEQUENCE [LARGE SCALE GENOMIC DNA]</scope>
    <source>
        <strain evidence="2">JFW-Udall</strain>
        <tissue evidence="2">Leaf</tissue>
    </source>
</reference>
<dbReference type="PANTHER" id="PTHR19303:SF73">
    <property type="entry name" value="PROTEIN PDC2"/>
    <property type="match status" value="1"/>
</dbReference>
<dbReference type="Proteomes" id="UP000701853">
    <property type="component" value="Chromosome 8"/>
</dbReference>
<name>A0A8J6CZN5_9ROSI</name>
<feature type="compositionally biased region" description="Polar residues" evidence="1">
    <location>
        <begin position="29"/>
        <end position="47"/>
    </location>
</feature>
<accession>A0A8J6CZN5</accession>
<evidence type="ECO:0000313" key="3">
    <source>
        <dbReference type="Proteomes" id="UP000701853"/>
    </source>
</evidence>
<dbReference type="Gene3D" id="1.10.10.60">
    <property type="entry name" value="Homeodomain-like"/>
    <property type="match status" value="1"/>
</dbReference>
<dbReference type="OrthoDB" id="1074492at2759"/>
<sequence length="293" mass="33850">MASHLKGVKKSRLTDEMRKALCEYKNEHPSSSQKDLQHQSTVSNTLERSSEYLSKEIKSNNVKRHKSTKYPELENICESGSVVMEHIEDALPQIRVKLKIFYWKDIYNMDETGLFYHLQAYQSLATKQLEARKKDKERLIVVVCCNGDGSDKVPLWVIGYEKGEINPEKINVLDAIHFINAAWNIDAKRTTITNCFRHCKIRSEEDMPLEQEIGDVEGIHKLKEQDPDNSSVLPHVSPKEAFLIVDTLKNYLIQQEKNIPDLVYAILKVKDEIVFDSHAKKKQLTIDAYFSKE</sequence>